<sequence length="51" mass="5807">MQICIRRKIIVPIPAEMCIRRLHSLCTFTPPLCTLTELCITYAPSHAVSHK</sequence>
<protein>
    <submittedName>
        <fullName evidence="1">Uncharacterized protein</fullName>
    </submittedName>
</protein>
<dbReference type="EMBL" id="JARPOI010000013">
    <property type="protein sequence ID" value="KAJ9162614.1"/>
    <property type="molecule type" value="Genomic_DNA"/>
</dbReference>
<proteinExistence type="predicted"/>
<keyword evidence="2" id="KW-1185">Reference proteome</keyword>
<organism evidence="1 2">
    <name type="scientific">Hevea brasiliensis</name>
    <name type="common">Para rubber tree</name>
    <name type="synonym">Siphonia brasiliensis</name>
    <dbReference type="NCBI Taxonomy" id="3981"/>
    <lineage>
        <taxon>Eukaryota</taxon>
        <taxon>Viridiplantae</taxon>
        <taxon>Streptophyta</taxon>
        <taxon>Embryophyta</taxon>
        <taxon>Tracheophyta</taxon>
        <taxon>Spermatophyta</taxon>
        <taxon>Magnoliopsida</taxon>
        <taxon>eudicotyledons</taxon>
        <taxon>Gunneridae</taxon>
        <taxon>Pentapetalae</taxon>
        <taxon>rosids</taxon>
        <taxon>fabids</taxon>
        <taxon>Malpighiales</taxon>
        <taxon>Euphorbiaceae</taxon>
        <taxon>Crotonoideae</taxon>
        <taxon>Micrandreae</taxon>
        <taxon>Hevea</taxon>
    </lineage>
</organism>
<reference evidence="1" key="1">
    <citation type="journal article" date="2023" name="Plant Biotechnol. J.">
        <title>Chromosome-level wild Hevea brasiliensis genome provides new tools for genomic-assisted breeding and valuable loci to elevate rubber yield.</title>
        <authorList>
            <person name="Cheng H."/>
            <person name="Song X."/>
            <person name="Hu Y."/>
            <person name="Wu T."/>
            <person name="Yang Q."/>
            <person name="An Z."/>
            <person name="Feng S."/>
            <person name="Deng Z."/>
            <person name="Wu W."/>
            <person name="Zeng X."/>
            <person name="Tu M."/>
            <person name="Wang X."/>
            <person name="Huang H."/>
        </authorList>
    </citation>
    <scope>NUCLEOTIDE SEQUENCE</scope>
    <source>
        <strain evidence="1">MT/VB/25A 57/8</strain>
    </source>
</reference>
<dbReference type="Proteomes" id="UP001174677">
    <property type="component" value="Chromosome 13"/>
</dbReference>
<accession>A0ABQ9LAB4</accession>
<name>A0ABQ9LAB4_HEVBR</name>
<gene>
    <name evidence="1" type="ORF">P3X46_022373</name>
</gene>
<evidence type="ECO:0000313" key="2">
    <source>
        <dbReference type="Proteomes" id="UP001174677"/>
    </source>
</evidence>
<comment type="caution">
    <text evidence="1">The sequence shown here is derived from an EMBL/GenBank/DDBJ whole genome shotgun (WGS) entry which is preliminary data.</text>
</comment>
<evidence type="ECO:0000313" key="1">
    <source>
        <dbReference type="EMBL" id="KAJ9162614.1"/>
    </source>
</evidence>